<evidence type="ECO:0000313" key="1">
    <source>
        <dbReference type="EMBL" id="ADY27500.1"/>
    </source>
</evidence>
<reference evidence="1 2" key="2">
    <citation type="journal article" date="2012" name="Stand. Genomic Sci.">
        <title>Complete genome sequence of the orange-red pigmented, radioresistant Deinococcus proteolyticus type strain (MRP(T)).</title>
        <authorList>
            <person name="Copeland A."/>
            <person name="Zeytun A."/>
            <person name="Yassawong M."/>
            <person name="Nolan M."/>
            <person name="Lucas S."/>
            <person name="Hammon N."/>
            <person name="Deshpande S."/>
            <person name="Cheng J.F."/>
            <person name="Han C."/>
            <person name="Tapia R."/>
            <person name="Goodwin L.A."/>
            <person name="Pitluck S."/>
            <person name="Mavromatis K."/>
            <person name="Liolios K."/>
            <person name="Pagani I."/>
            <person name="Ivanova N."/>
            <person name="Mikhailova N."/>
            <person name="Pati A."/>
            <person name="Chen A."/>
            <person name="Palaniappan K."/>
            <person name="Land M."/>
            <person name="Hauser L."/>
            <person name="Jeffries C.D."/>
            <person name="Brambilla E.M."/>
            <person name="Rohde M."/>
            <person name="Sikorski J."/>
            <person name="Pukall R."/>
            <person name="Goker M."/>
            <person name="Detter J.C."/>
            <person name="Woyke T."/>
            <person name="Bristow J."/>
            <person name="Eisen J.A."/>
            <person name="Markowitz V."/>
            <person name="Hugenholtz P."/>
            <person name="Kyrpides N.C."/>
            <person name="Klenk H.P."/>
            <person name="Lapidus A."/>
        </authorList>
    </citation>
    <scope>NUCLEOTIDE SEQUENCE [LARGE SCALE GENOMIC DNA]</scope>
    <source>
        <strain evidence="2">ATCC 35074 / DSM 20540 / JCM 6276 / NBRC 101906 / NCIMB 13154 / VKM Ac-1939 / CCM 2703 / MRP</strain>
        <plasmid evidence="2">Plasmid pDEIPR02</plasmid>
    </source>
</reference>
<geneLocation type="plasmid" evidence="1 2">
    <name>pDEIPR02</name>
</geneLocation>
<dbReference type="HOGENOM" id="CLU_2492691_0_0_0"/>
<accession>F0RQE1</accession>
<dbReference type="RefSeq" id="WP_013615854.1">
    <property type="nucleotide sequence ID" value="NC_015162.1"/>
</dbReference>
<dbReference type="AlphaFoldDB" id="F0RQE1"/>
<proteinExistence type="predicted"/>
<evidence type="ECO:0000313" key="2">
    <source>
        <dbReference type="Proteomes" id="UP000007718"/>
    </source>
</evidence>
<dbReference type="Proteomes" id="UP000007718">
    <property type="component" value="Plasmid pDEIPR02"/>
</dbReference>
<protein>
    <submittedName>
        <fullName evidence="1">Uncharacterized protein</fullName>
    </submittedName>
</protein>
<organism evidence="1 2">
    <name type="scientific">Deinococcus proteolyticus (strain ATCC 35074 / DSM 20540 / JCM 6276 / NBRC 101906 / NCIMB 13154 / VKM Ac-1939 / CCM 2703 / MRP)</name>
    <dbReference type="NCBI Taxonomy" id="693977"/>
    <lineage>
        <taxon>Bacteria</taxon>
        <taxon>Thermotogati</taxon>
        <taxon>Deinococcota</taxon>
        <taxon>Deinococci</taxon>
        <taxon>Deinococcales</taxon>
        <taxon>Deinococcaceae</taxon>
        <taxon>Deinococcus</taxon>
    </lineage>
</organism>
<sequence length="86" mass="9543">MPDTPSLTPITPAQGALLPAAEALHQLYITAQPNAPYQVRSYQLHAGDPLFGEAQRLLRDMGKTSVPTYRISIDETFPFEPVHRIN</sequence>
<gene>
    <name evidence="1" type="ordered locus">Deipr_2376</name>
</gene>
<name>F0RQE1_DEIPM</name>
<dbReference type="EMBL" id="CP002538">
    <property type="protein sequence ID" value="ADY27500.1"/>
    <property type="molecule type" value="Genomic_DNA"/>
</dbReference>
<dbReference type="KEGG" id="dpt:Deipr_2376"/>
<reference evidence="2" key="1">
    <citation type="submission" date="2011-02" db="EMBL/GenBank/DDBJ databases">
        <title>The complete sequence of plasmid2 of Deinococcus proteolyticus DSM 20540.</title>
        <authorList>
            <consortium name="US DOE Joint Genome Institute (JGI-PGF)"/>
            <person name="Lucas S."/>
            <person name="Copeland A."/>
            <person name="Lapidus A."/>
            <person name="Bruce D."/>
            <person name="Goodwin L."/>
            <person name="Pitluck S."/>
            <person name="Kyrpides N."/>
            <person name="Mavromatis K."/>
            <person name="Pagani I."/>
            <person name="Ivanova N."/>
            <person name="Ovchinnikova G."/>
            <person name="Zeytun A."/>
            <person name="Detter J.C."/>
            <person name="Han C."/>
            <person name="Land M."/>
            <person name="Hauser L."/>
            <person name="Markowitz V."/>
            <person name="Cheng J.-F."/>
            <person name="Hugenholtz P."/>
            <person name="Woyke T."/>
            <person name="Wu D."/>
            <person name="Pukall R."/>
            <person name="Steenblock K."/>
            <person name="Brambilla E."/>
            <person name="Klenk H.-P."/>
            <person name="Eisen J.A."/>
        </authorList>
    </citation>
    <scope>NUCLEOTIDE SEQUENCE [LARGE SCALE GENOMIC DNA]</scope>
    <source>
        <strain evidence="2">ATCC 35074 / DSM 20540 / JCM 6276 / NBRC 101906 / NCIMB 13154 / VKM Ac-1939 / CCM 2703 / MRP</strain>
        <plasmid evidence="2">Plasmid pDEIPR02</plasmid>
    </source>
</reference>
<keyword evidence="2" id="KW-1185">Reference proteome</keyword>
<keyword evidence="1" id="KW-0614">Plasmid</keyword>